<feature type="region of interest" description="Disordered" evidence="6">
    <location>
        <begin position="241"/>
        <end position="347"/>
    </location>
</feature>
<evidence type="ECO:0000256" key="2">
    <source>
        <dbReference type="ARBA" id="ARBA00022737"/>
    </source>
</evidence>
<dbReference type="FunFam" id="3.30.70.330:FF:000406">
    <property type="entry name" value="Related to Nucleolar protein NOP4"/>
    <property type="match status" value="1"/>
</dbReference>
<dbReference type="PROSITE" id="PS50102">
    <property type="entry name" value="RRM"/>
    <property type="match status" value="4"/>
</dbReference>
<feature type="compositionally biased region" description="Basic and acidic residues" evidence="6">
    <location>
        <begin position="284"/>
        <end position="305"/>
    </location>
</feature>
<feature type="compositionally biased region" description="Polar residues" evidence="6">
    <location>
        <begin position="36"/>
        <end position="45"/>
    </location>
</feature>
<evidence type="ECO:0000313" key="8">
    <source>
        <dbReference type="EMBL" id="KAF4120294.1"/>
    </source>
</evidence>
<evidence type="ECO:0000256" key="3">
    <source>
        <dbReference type="ARBA" id="ARBA00022884"/>
    </source>
</evidence>
<comment type="caution">
    <text evidence="8">The sequence shown here is derived from an EMBL/GenBank/DDBJ whole genome shotgun (WGS) entry which is preliminary data.</text>
</comment>
<feature type="compositionally biased region" description="Basic and acidic residues" evidence="6">
    <location>
        <begin position="130"/>
        <end position="145"/>
    </location>
</feature>
<dbReference type="RefSeq" id="XP_035318946.1">
    <property type="nucleotide sequence ID" value="XM_035465071.1"/>
</dbReference>
<dbReference type="InterPro" id="IPR012677">
    <property type="entry name" value="Nucleotide-bd_a/b_plait_sf"/>
</dbReference>
<dbReference type="PANTHER" id="PTHR48039">
    <property type="entry name" value="RNA-BINDING MOTIF PROTEIN 14B"/>
    <property type="match status" value="1"/>
</dbReference>
<accession>A0A9P4YR73</accession>
<feature type="compositionally biased region" description="Basic and acidic residues" evidence="6">
    <location>
        <begin position="677"/>
        <end position="721"/>
    </location>
</feature>
<feature type="compositionally biased region" description="Acidic residues" evidence="6">
    <location>
        <begin position="314"/>
        <end position="340"/>
    </location>
</feature>
<dbReference type="OrthoDB" id="267048at2759"/>
<evidence type="ECO:0000256" key="4">
    <source>
        <dbReference type="ARBA" id="ARBA00023242"/>
    </source>
</evidence>
<keyword evidence="2" id="KW-0677">Repeat</keyword>
<evidence type="ECO:0000256" key="5">
    <source>
        <dbReference type="PROSITE-ProRule" id="PRU00176"/>
    </source>
</evidence>
<feature type="region of interest" description="Disordered" evidence="6">
    <location>
        <begin position="677"/>
        <end position="761"/>
    </location>
</feature>
<dbReference type="SUPFAM" id="SSF54928">
    <property type="entry name" value="RNA-binding domain, RBD"/>
    <property type="match status" value="3"/>
</dbReference>
<evidence type="ECO:0000256" key="1">
    <source>
        <dbReference type="ARBA" id="ARBA00004123"/>
    </source>
</evidence>
<keyword evidence="9" id="KW-1185">Reference proteome</keyword>
<dbReference type="InterPro" id="IPR034808">
    <property type="entry name" value="Nop4p_RRM3"/>
</dbReference>
<feature type="region of interest" description="Disordered" evidence="6">
    <location>
        <begin position="567"/>
        <end position="591"/>
    </location>
</feature>
<dbReference type="PANTHER" id="PTHR48039:SF5">
    <property type="entry name" value="RNA-BINDING PROTEIN 28"/>
    <property type="match status" value="1"/>
</dbReference>
<name>A0A9P4YR73_9HYPO</name>
<feature type="domain" description="RRM" evidence="7">
    <location>
        <begin position="161"/>
        <end position="238"/>
    </location>
</feature>
<evidence type="ECO:0000259" key="7">
    <source>
        <dbReference type="PROSITE" id="PS50102"/>
    </source>
</evidence>
<dbReference type="Proteomes" id="UP000749293">
    <property type="component" value="Unassembled WGS sequence"/>
</dbReference>
<dbReference type="GO" id="GO:0005730">
    <property type="term" value="C:nucleolus"/>
    <property type="evidence" value="ECO:0007669"/>
    <property type="project" value="TreeGrafter"/>
</dbReference>
<dbReference type="EMBL" id="JAANYQ010000017">
    <property type="protein sequence ID" value="KAF4120294.1"/>
    <property type="molecule type" value="Genomic_DNA"/>
</dbReference>
<dbReference type="SMART" id="SM00360">
    <property type="entry name" value="RRM"/>
    <property type="match status" value="4"/>
</dbReference>
<dbReference type="GO" id="GO:0003729">
    <property type="term" value="F:mRNA binding"/>
    <property type="evidence" value="ECO:0007669"/>
    <property type="project" value="TreeGrafter"/>
</dbReference>
<dbReference type="InterPro" id="IPR000504">
    <property type="entry name" value="RRM_dom"/>
</dbReference>
<dbReference type="Gene3D" id="3.30.70.330">
    <property type="match status" value="4"/>
</dbReference>
<dbReference type="Pfam" id="PF00076">
    <property type="entry name" value="RRM_1"/>
    <property type="match status" value="3"/>
</dbReference>
<dbReference type="InterPro" id="IPR051945">
    <property type="entry name" value="RRM_MRD1_RNA_proc_ribogen"/>
</dbReference>
<feature type="compositionally biased region" description="Basic residues" evidence="6">
    <location>
        <begin position="722"/>
        <end position="735"/>
    </location>
</feature>
<sequence length="778" mass="87050">MAVEEKPAGLKRPLSEVEDAAESLALDERIAKEVTENTGKPSSRPASKKPRVEERRSIFVRSLPPVATNETLTDFFSQYFPVKHATVITDHKTKESRGYGFVTFADVEDAQQAKASLDKKLWDGRSLRIDIAEPRHRKGNPEDKPAAPPGKPTNDDNRKPPKLIVRNLPWSVKTEEQLSHLFRSFGLVKYADLPKAKGKLRGFGFVTIRGQKNAEKALETMNGKELDGRILAVDWAVNKESWEAQQKEPEKLEKTDKKSKAEDDDDQTSDDATSDEEDDEVDGADGKSKSASKPKDKELDDDLKNFFKNHMTNMEDESDENDDDEEEDDDDKEEDVEEVPEAAKEKVPLKKLTTDNSSTLFIRNLPFTATDEQVKGFFDYFGKVRYARVVKDKATEKPAGTGFVCFFNEADAKACIKGAPRAQAPAAPNSKHSILQDENADPDGHYTLDGRLLQVAQAVNKETATNLADSAMAKRREKDKRRLFLLSEGAITPRSPLFKLLGQSELQMRQASAAQRKKLVEKNPSLHLSLTRLALRNIPRNIGSKELKDLARKAIVGFATDVREGRRVPLSKEENARDTKEAKDKERERRLKGKGIVRQAKIVFETNDGSKVDEKSGAGKSRGYGFIEYTSHHWALMGLRYLNGHQLEGDNGRKQRLIVEFAIENAQVVQRRREVEGFGARSAERKAAKDQKAVEETKGGKQDDDNQRTRKILRDNKEARGKGGRNAKNKSKKGGKPAEDKPAPAAPVAAPADGKSEMQHKLIARKRLMRKKKANARG</sequence>
<feature type="domain" description="RRM" evidence="7">
    <location>
        <begin position="358"/>
        <end position="460"/>
    </location>
</feature>
<feature type="compositionally biased region" description="Acidic residues" evidence="6">
    <location>
        <begin position="262"/>
        <end position="283"/>
    </location>
</feature>
<feature type="domain" description="RRM" evidence="7">
    <location>
        <begin position="531"/>
        <end position="664"/>
    </location>
</feature>
<gene>
    <name evidence="8" type="ORF">GMORB2_3095</name>
</gene>
<feature type="compositionally biased region" description="Basic and acidic residues" evidence="6">
    <location>
        <begin position="241"/>
        <end position="261"/>
    </location>
</feature>
<protein>
    <submittedName>
        <fullName evidence="8">Nucleolar protein 4</fullName>
    </submittedName>
</protein>
<keyword evidence="4" id="KW-0539">Nucleus</keyword>
<reference evidence="8" key="1">
    <citation type="submission" date="2020-03" db="EMBL/GenBank/DDBJ databases">
        <title>Site-based positive gene gene selection in Geosmithia morbida across the United States reveals a broad range of putative effectors and factors for local host and environmental adapation.</title>
        <authorList>
            <person name="Onufrak A."/>
            <person name="Murdoch R.W."/>
            <person name="Gazis R."/>
            <person name="Huff M."/>
            <person name="Staton M."/>
            <person name="Klingeman W."/>
            <person name="Hadziabdic D."/>
        </authorList>
    </citation>
    <scope>NUCLEOTIDE SEQUENCE</scope>
    <source>
        <strain evidence="8">1262</strain>
    </source>
</reference>
<dbReference type="AlphaFoldDB" id="A0A9P4YR73"/>
<evidence type="ECO:0000256" key="6">
    <source>
        <dbReference type="SAM" id="MobiDB-lite"/>
    </source>
</evidence>
<dbReference type="CDD" id="cd12676">
    <property type="entry name" value="RRM3_Nop4p"/>
    <property type="match status" value="1"/>
</dbReference>
<proteinExistence type="predicted"/>
<dbReference type="GeneID" id="55969323"/>
<feature type="domain" description="RRM" evidence="7">
    <location>
        <begin position="56"/>
        <end position="134"/>
    </location>
</feature>
<feature type="compositionally biased region" description="Basic and acidic residues" evidence="6">
    <location>
        <begin position="26"/>
        <end position="35"/>
    </location>
</feature>
<keyword evidence="3 5" id="KW-0694">RNA-binding</keyword>
<evidence type="ECO:0000313" key="9">
    <source>
        <dbReference type="Proteomes" id="UP000749293"/>
    </source>
</evidence>
<feature type="region of interest" description="Disordered" evidence="6">
    <location>
        <begin position="26"/>
        <end position="57"/>
    </location>
</feature>
<organism evidence="8 9">
    <name type="scientific">Geosmithia morbida</name>
    <dbReference type="NCBI Taxonomy" id="1094350"/>
    <lineage>
        <taxon>Eukaryota</taxon>
        <taxon>Fungi</taxon>
        <taxon>Dikarya</taxon>
        <taxon>Ascomycota</taxon>
        <taxon>Pezizomycotina</taxon>
        <taxon>Sordariomycetes</taxon>
        <taxon>Hypocreomycetidae</taxon>
        <taxon>Hypocreales</taxon>
        <taxon>Bionectriaceae</taxon>
        <taxon>Geosmithia</taxon>
    </lineage>
</organism>
<dbReference type="InterPro" id="IPR035979">
    <property type="entry name" value="RBD_domain_sf"/>
</dbReference>
<comment type="subcellular location">
    <subcellularLocation>
        <location evidence="1">Nucleus</location>
    </subcellularLocation>
</comment>
<feature type="region of interest" description="Disordered" evidence="6">
    <location>
        <begin position="130"/>
        <end position="162"/>
    </location>
</feature>
<feature type="compositionally biased region" description="Basic and acidic residues" evidence="6">
    <location>
        <begin position="567"/>
        <end position="589"/>
    </location>
</feature>